<reference evidence="2" key="1">
    <citation type="submission" date="2008-06" db="EMBL/GenBank/DDBJ databases">
        <title>Complete sequence of Chlorobium phaeobacteroides BS1.</title>
        <authorList>
            <consortium name="US DOE Joint Genome Institute"/>
            <person name="Lucas S."/>
            <person name="Copeland A."/>
            <person name="Lapidus A."/>
            <person name="Glavina del Rio T."/>
            <person name="Dalin E."/>
            <person name="Tice H."/>
            <person name="Bruce D."/>
            <person name="Goodwin L."/>
            <person name="Pitluck S."/>
            <person name="Schmutz J."/>
            <person name="Larimer F."/>
            <person name="Land M."/>
            <person name="Hauser L."/>
            <person name="Kyrpides N."/>
            <person name="Ovchinnikova G."/>
            <person name="Li T."/>
            <person name="Liu Z."/>
            <person name="Zhao F."/>
            <person name="Overmann J."/>
            <person name="Bryant D.A."/>
            <person name="Richardson P."/>
        </authorList>
    </citation>
    <scope>NUCLEOTIDE SEQUENCE [LARGE SCALE GENOMIC DNA]</scope>
    <source>
        <strain evidence="2">BS1</strain>
    </source>
</reference>
<evidence type="ECO:0000313" key="2">
    <source>
        <dbReference type="EMBL" id="ACE04379.1"/>
    </source>
</evidence>
<gene>
    <name evidence="2" type="ordered locus">Cphamn1_1452</name>
</gene>
<dbReference type="PROSITE" id="PS51178">
    <property type="entry name" value="PASTA"/>
    <property type="match status" value="3"/>
</dbReference>
<dbReference type="AlphaFoldDB" id="B3EJL0"/>
<proteinExistence type="predicted"/>
<dbReference type="HOGENOM" id="CLU_061566_2_1_10"/>
<dbReference type="CDD" id="cd06577">
    <property type="entry name" value="PASTA_pknB"/>
    <property type="match status" value="3"/>
</dbReference>
<feature type="domain" description="PASTA" evidence="1">
    <location>
        <begin position="30"/>
        <end position="98"/>
    </location>
</feature>
<evidence type="ECO:0000259" key="1">
    <source>
        <dbReference type="PROSITE" id="PS51178"/>
    </source>
</evidence>
<sequence>MIKNVLVVLLLLVVGYVVMDRFVLPSYTRQGESVMVPDVQKMKYDEALRTLRSSGLAGKKSYNVRYLRNIDPDMVIVQRPVAGSEVKPGRTVALVVNKQEKPTFVLPDFYGRRLDEVRQILERVDISLMDIQEQEVTDPAEDGKVLSQSIAPKTVLSHGSSLSVTVGKAEEIQAVTQIRVPDVLGMSLNQARDIIVRKGFNSGNVSYEYSALLVPYTVINQKPSVNSLADPGKVIDLTVVINEE</sequence>
<feature type="domain" description="PASTA" evidence="1">
    <location>
        <begin position="100"/>
        <end position="168"/>
    </location>
</feature>
<dbReference type="Gene3D" id="3.30.10.20">
    <property type="match status" value="3"/>
</dbReference>
<dbReference type="EMBL" id="CP001101">
    <property type="protein sequence ID" value="ACE04379.1"/>
    <property type="molecule type" value="Genomic_DNA"/>
</dbReference>
<dbReference type="KEGG" id="cpb:Cphamn1_1452"/>
<dbReference type="Pfam" id="PF03793">
    <property type="entry name" value="PASTA"/>
    <property type="match status" value="3"/>
</dbReference>
<protein>
    <submittedName>
        <fullName evidence="2">PASTA domain containing protein</fullName>
    </submittedName>
</protein>
<dbReference type="InterPro" id="IPR005543">
    <property type="entry name" value="PASTA_dom"/>
</dbReference>
<organism evidence="2">
    <name type="scientific">Chlorobium phaeobacteroides (strain BS1)</name>
    <dbReference type="NCBI Taxonomy" id="331678"/>
    <lineage>
        <taxon>Bacteria</taxon>
        <taxon>Pseudomonadati</taxon>
        <taxon>Chlorobiota</taxon>
        <taxon>Chlorobiia</taxon>
        <taxon>Chlorobiales</taxon>
        <taxon>Chlorobiaceae</taxon>
        <taxon>Chlorobium/Pelodictyon group</taxon>
        <taxon>Chlorobium</taxon>
    </lineage>
</organism>
<dbReference type="eggNOG" id="COG2815">
    <property type="taxonomic scope" value="Bacteria"/>
</dbReference>
<dbReference type="STRING" id="331678.Cphamn1_1452"/>
<dbReference type="SMART" id="SM00740">
    <property type="entry name" value="PASTA"/>
    <property type="match status" value="3"/>
</dbReference>
<accession>B3EJL0</accession>
<name>B3EJL0_CHLPB</name>
<feature type="domain" description="PASTA" evidence="1">
    <location>
        <begin position="174"/>
        <end position="241"/>
    </location>
</feature>
<dbReference type="OrthoDB" id="9803895at2"/>